<evidence type="ECO:0000313" key="3">
    <source>
        <dbReference type="Proteomes" id="UP000247345"/>
    </source>
</evidence>
<keyword evidence="1" id="KW-0812">Transmembrane</keyword>
<dbReference type="OrthoDB" id="1201222at2"/>
<name>A0A2P6C8L6_9FLAO</name>
<dbReference type="AlphaFoldDB" id="A0A2P6C8L6"/>
<organism evidence="2 3">
    <name type="scientific">Polaribacter butkevichii</name>
    <dbReference type="NCBI Taxonomy" id="218490"/>
    <lineage>
        <taxon>Bacteria</taxon>
        <taxon>Pseudomonadati</taxon>
        <taxon>Bacteroidota</taxon>
        <taxon>Flavobacteriia</taxon>
        <taxon>Flavobacteriales</taxon>
        <taxon>Flavobacteriaceae</taxon>
    </lineage>
</organism>
<evidence type="ECO:0000256" key="1">
    <source>
        <dbReference type="SAM" id="Phobius"/>
    </source>
</evidence>
<evidence type="ECO:0000313" key="2">
    <source>
        <dbReference type="EMBL" id="PQJ69266.1"/>
    </source>
</evidence>
<reference evidence="2 3" key="1">
    <citation type="submission" date="2016-12" db="EMBL/GenBank/DDBJ databases">
        <title>Trade-off between light-utilization and light-protection in marine flavobacteria.</title>
        <authorList>
            <person name="Kumagai Y."/>
            <person name="Yoshizawa S."/>
            <person name="Kogure K."/>
            <person name="Iwasaki W."/>
        </authorList>
    </citation>
    <scope>NUCLEOTIDE SEQUENCE [LARGE SCALE GENOMIC DNA]</scope>
    <source>
        <strain evidence="2 3">KCTC 12100</strain>
    </source>
</reference>
<dbReference type="EMBL" id="MSCK01000002">
    <property type="protein sequence ID" value="PQJ69266.1"/>
    <property type="molecule type" value="Genomic_DNA"/>
</dbReference>
<keyword evidence="1" id="KW-0472">Membrane</keyword>
<dbReference type="RefSeq" id="WP_105050196.1">
    <property type="nucleotide sequence ID" value="NZ_CP150661.1"/>
</dbReference>
<comment type="caution">
    <text evidence="2">The sequence shown here is derived from an EMBL/GenBank/DDBJ whole genome shotgun (WGS) entry which is preliminary data.</text>
</comment>
<gene>
    <name evidence="2" type="ORF">BTO14_14685</name>
</gene>
<accession>A0A2P6C8L6</accession>
<protein>
    <submittedName>
        <fullName evidence="2">Uncharacterized protein</fullName>
    </submittedName>
</protein>
<sequence>MNPRKLTLFREKKGIYISPENIVAISWTALIFLIYYLKHSFDYNFRGIETGILIIGTIYIIGLLISTFFRYEREIGEYCGRISFYENHINIENKDYDLEEIQKLEFYSTFDIKGDFTNYLLEFAPHLSNGLNNRFILTLKNGKQIEYNFLQTKSEQIKYYKDVLTNYHKKGIISWLELLNILKIEDYNEIQKFKKEITIANTV</sequence>
<keyword evidence="3" id="KW-1185">Reference proteome</keyword>
<feature type="transmembrane region" description="Helical" evidence="1">
    <location>
        <begin position="21"/>
        <end position="38"/>
    </location>
</feature>
<proteinExistence type="predicted"/>
<dbReference type="Proteomes" id="UP000247345">
    <property type="component" value="Unassembled WGS sequence"/>
</dbReference>
<feature type="transmembrane region" description="Helical" evidence="1">
    <location>
        <begin position="50"/>
        <end position="71"/>
    </location>
</feature>
<keyword evidence="1" id="KW-1133">Transmembrane helix</keyword>